<proteinExistence type="predicted"/>
<evidence type="ECO:0000256" key="4">
    <source>
        <dbReference type="ARBA" id="ARBA00022857"/>
    </source>
</evidence>
<evidence type="ECO:0000313" key="6">
    <source>
        <dbReference type="EMBL" id="CDR96199.1"/>
    </source>
</evidence>
<keyword evidence="7" id="KW-1185">Reference proteome</keyword>
<gene>
    <name evidence="6" type="ORF">BBBOND_0301040</name>
</gene>
<reference evidence="7" key="1">
    <citation type="journal article" date="2014" name="Nucleic Acids Res.">
        <title>The evolutionary dynamics of variant antigen genes in Babesia reveal a history of genomic innovation underlying host-parasite interaction.</title>
        <authorList>
            <person name="Jackson A.P."/>
            <person name="Otto T.D."/>
            <person name="Darby A."/>
            <person name="Ramaprasad A."/>
            <person name="Xia D."/>
            <person name="Echaide I.E."/>
            <person name="Farber M."/>
            <person name="Gahlot S."/>
            <person name="Gamble J."/>
            <person name="Gupta D."/>
            <person name="Gupta Y."/>
            <person name="Jackson L."/>
            <person name="Malandrin L."/>
            <person name="Malas T.B."/>
            <person name="Moussa E."/>
            <person name="Nair M."/>
            <person name="Reid A.J."/>
            <person name="Sanders M."/>
            <person name="Sharma J."/>
            <person name="Tracey A."/>
            <person name="Quail M.A."/>
            <person name="Weir W."/>
            <person name="Wastling J.M."/>
            <person name="Hall N."/>
            <person name="Willadsen P."/>
            <person name="Lingelbach K."/>
            <person name="Shiels B."/>
            <person name="Tait A."/>
            <person name="Berriman M."/>
            <person name="Allred D.R."/>
            <person name="Pain A."/>
        </authorList>
    </citation>
    <scope>NUCLEOTIDE SEQUENCE [LARGE SCALE GENOMIC DNA]</scope>
    <source>
        <strain evidence="7">Bond</strain>
    </source>
</reference>
<keyword evidence="5" id="KW-0560">Oxidoreductase</keyword>
<dbReference type="PRINTS" id="PR00419">
    <property type="entry name" value="ADXRDTASE"/>
</dbReference>
<evidence type="ECO:0000256" key="2">
    <source>
        <dbReference type="ARBA" id="ARBA00022630"/>
    </source>
</evidence>
<protein>
    <submittedName>
        <fullName evidence="6">FERREDOXIN/FERREDOXIN--NADP REDUCTASE-RELATED, putative</fullName>
    </submittedName>
</protein>
<dbReference type="AlphaFoldDB" id="A0A061DBB5"/>
<name>A0A061DBB5_BABBI</name>
<evidence type="ECO:0000256" key="1">
    <source>
        <dbReference type="ARBA" id="ARBA00001974"/>
    </source>
</evidence>
<sequence>MHPRIAIVGAGPCGLYLARNLRGHVLPGARVDLFDRLPQALGLLRFGVAPDSLSIRRSATPLLANTKERFFFNVRVGTDLGIDELMRYYHVCLLSCGAESPRPLSIPGDSCEGVFDSLDIIRSYNSHPDAPECVRSYFLRLAKLGRRVTVSIIGNGNVSLDIARILLTPATFLERTEIDKTFLHNLRSVDIAAVTIIGRRGIFQSSFTNPELRKITETNYFSPITQNHSVERSLVYKPPVLDRRMRRRLEFFNGIAHDNFEAVHTPRTLHFDFFKTVNSIEGGKDSAISAIVLDENRLDDRLNAHITGKLTSLKSDMLIKCIGFQRSEESDVLLRSVDLKRIFGCGWFATNGQGDLSATLAATLQLSRIIASLNFDFPVEADIQDLFVRDSRFSHVRVGSAG</sequence>
<dbReference type="GeneID" id="24564740"/>
<dbReference type="Gene3D" id="3.50.50.60">
    <property type="entry name" value="FAD/NAD(P)-binding domain"/>
    <property type="match status" value="2"/>
</dbReference>
<dbReference type="SUPFAM" id="SSF51971">
    <property type="entry name" value="Nucleotide-binding domain"/>
    <property type="match status" value="1"/>
</dbReference>
<evidence type="ECO:0000256" key="3">
    <source>
        <dbReference type="ARBA" id="ARBA00022827"/>
    </source>
</evidence>
<keyword evidence="4" id="KW-0521">NADP</keyword>
<dbReference type="Proteomes" id="UP000033188">
    <property type="component" value="Chromosome 3"/>
</dbReference>
<evidence type="ECO:0000313" key="7">
    <source>
        <dbReference type="Proteomes" id="UP000033188"/>
    </source>
</evidence>
<comment type="cofactor">
    <cofactor evidence="1">
        <name>FAD</name>
        <dbReference type="ChEBI" id="CHEBI:57692"/>
    </cofactor>
</comment>
<dbReference type="PANTHER" id="PTHR48467">
    <property type="entry name" value="GLUTAMATE SYNTHASE 1 [NADH], CHLOROPLASTIC-LIKE"/>
    <property type="match status" value="1"/>
</dbReference>
<dbReference type="InterPro" id="IPR036188">
    <property type="entry name" value="FAD/NAD-bd_sf"/>
</dbReference>
<keyword evidence="3" id="KW-0274">FAD</keyword>
<dbReference type="GO" id="GO:0016491">
    <property type="term" value="F:oxidoreductase activity"/>
    <property type="evidence" value="ECO:0007669"/>
    <property type="project" value="UniProtKB-KW"/>
</dbReference>
<accession>A0A061DBB5</accession>
<dbReference type="OrthoDB" id="333024at2759"/>
<dbReference type="PANTHER" id="PTHR48467:SF1">
    <property type="entry name" value="GLUTAMATE SYNTHASE 1 [NADH], CHLOROPLASTIC-LIKE"/>
    <property type="match status" value="1"/>
</dbReference>
<dbReference type="VEuPathDB" id="PiroplasmaDB:BBBOND_0301040"/>
<keyword evidence="2" id="KW-0285">Flavoprotein</keyword>
<dbReference type="RefSeq" id="XP_012768385.1">
    <property type="nucleotide sequence ID" value="XM_012912931.1"/>
</dbReference>
<dbReference type="InterPro" id="IPR055275">
    <property type="entry name" value="Ferredox_Rdtase"/>
</dbReference>
<dbReference type="EMBL" id="LK391709">
    <property type="protein sequence ID" value="CDR96199.1"/>
    <property type="molecule type" value="Genomic_DNA"/>
</dbReference>
<dbReference type="KEGG" id="bbig:BBBOND_0301040"/>
<dbReference type="STRING" id="5866.A0A061DBB5"/>
<evidence type="ECO:0000256" key="5">
    <source>
        <dbReference type="ARBA" id="ARBA00023002"/>
    </source>
</evidence>
<organism evidence="6 7">
    <name type="scientific">Babesia bigemina</name>
    <dbReference type="NCBI Taxonomy" id="5866"/>
    <lineage>
        <taxon>Eukaryota</taxon>
        <taxon>Sar</taxon>
        <taxon>Alveolata</taxon>
        <taxon>Apicomplexa</taxon>
        <taxon>Aconoidasida</taxon>
        <taxon>Piroplasmida</taxon>
        <taxon>Babesiidae</taxon>
        <taxon>Babesia</taxon>
    </lineage>
</organism>